<comment type="similarity">
    <text evidence="2">Belongs to the GerABKC lipoprotein family.</text>
</comment>
<dbReference type="Proteomes" id="UP001232245">
    <property type="component" value="Unassembled WGS sequence"/>
</dbReference>
<accession>A0ABT9Z5E7</accession>
<evidence type="ECO:0000256" key="7">
    <source>
        <dbReference type="ARBA" id="ARBA00023288"/>
    </source>
</evidence>
<dbReference type="Gene3D" id="3.30.300.210">
    <property type="entry name" value="Nutrient germinant receptor protein C, domain 3"/>
    <property type="match status" value="1"/>
</dbReference>
<dbReference type="InterPro" id="IPR046953">
    <property type="entry name" value="Spore_GerAC-like_C"/>
</dbReference>
<evidence type="ECO:0000259" key="8">
    <source>
        <dbReference type="Pfam" id="PF05504"/>
    </source>
</evidence>
<dbReference type="NCBIfam" id="TIGR02887">
    <property type="entry name" value="spore_ger_x_C"/>
    <property type="match status" value="1"/>
</dbReference>
<evidence type="ECO:0000256" key="1">
    <source>
        <dbReference type="ARBA" id="ARBA00004635"/>
    </source>
</evidence>
<evidence type="ECO:0000313" key="10">
    <source>
        <dbReference type="EMBL" id="MDQ0227484.1"/>
    </source>
</evidence>
<evidence type="ECO:0000256" key="3">
    <source>
        <dbReference type="ARBA" id="ARBA00022544"/>
    </source>
</evidence>
<reference evidence="10 11" key="1">
    <citation type="submission" date="2023-07" db="EMBL/GenBank/DDBJ databases">
        <title>Genomic Encyclopedia of Type Strains, Phase IV (KMG-IV): sequencing the most valuable type-strain genomes for metagenomic binning, comparative biology and taxonomic classification.</title>
        <authorList>
            <person name="Goeker M."/>
        </authorList>
    </citation>
    <scope>NUCLEOTIDE SEQUENCE [LARGE SCALE GENOMIC DNA]</scope>
    <source>
        <strain evidence="10 11">DSM 17723</strain>
    </source>
</reference>
<gene>
    <name evidence="10" type="ORF">J2S02_003829</name>
</gene>
<name>A0ABT9Z5E7_9BACI</name>
<keyword evidence="4" id="KW-0732">Signal</keyword>
<feature type="domain" description="Spore germination protein N-terminal" evidence="9">
    <location>
        <begin position="22"/>
        <end position="198"/>
    </location>
</feature>
<evidence type="ECO:0000313" key="11">
    <source>
        <dbReference type="Proteomes" id="UP001232245"/>
    </source>
</evidence>
<comment type="caution">
    <text evidence="10">The sequence shown here is derived from an EMBL/GenBank/DDBJ whole genome shotgun (WGS) entry which is preliminary data.</text>
</comment>
<dbReference type="InterPro" id="IPR038501">
    <property type="entry name" value="Spore_GerAC_C_sf"/>
</dbReference>
<evidence type="ECO:0000256" key="2">
    <source>
        <dbReference type="ARBA" id="ARBA00007886"/>
    </source>
</evidence>
<dbReference type="InterPro" id="IPR057336">
    <property type="entry name" value="GerAC_N"/>
</dbReference>
<dbReference type="PROSITE" id="PS51257">
    <property type="entry name" value="PROKAR_LIPOPROTEIN"/>
    <property type="match status" value="1"/>
</dbReference>
<feature type="domain" description="Spore germination GerAC-like C-terminal" evidence="8">
    <location>
        <begin position="234"/>
        <end position="403"/>
    </location>
</feature>
<keyword evidence="11" id="KW-1185">Reference proteome</keyword>
<comment type="subcellular location">
    <subcellularLocation>
        <location evidence="1">Membrane</location>
        <topology evidence="1">Lipid-anchor</topology>
    </subcellularLocation>
</comment>
<dbReference type="RefSeq" id="WP_174881455.1">
    <property type="nucleotide sequence ID" value="NZ_CADEPK010000358.1"/>
</dbReference>
<evidence type="ECO:0000259" key="9">
    <source>
        <dbReference type="Pfam" id="PF25198"/>
    </source>
</evidence>
<dbReference type="InterPro" id="IPR008844">
    <property type="entry name" value="Spore_GerAC-like"/>
</dbReference>
<organism evidence="10 11">
    <name type="scientific">Metabacillus niabensis</name>
    <dbReference type="NCBI Taxonomy" id="324854"/>
    <lineage>
        <taxon>Bacteria</taxon>
        <taxon>Bacillati</taxon>
        <taxon>Bacillota</taxon>
        <taxon>Bacilli</taxon>
        <taxon>Bacillales</taxon>
        <taxon>Bacillaceae</taxon>
        <taxon>Metabacillus</taxon>
    </lineage>
</organism>
<sequence>MNKWLHFFTIFSMVILLTGCWDRKELEEISYAVAVGIDIPEGVDLEKEQSFDITFEFSNPKLQINGAAGETDKKEVITITSPDFITAKNTANSFVTRQISLIHAKVIVVSEELARSKYFYRMIGTALKEREIRREINLIVTDGKAVDFIKKNKPEMEIRPHRYYQFVFDRSIETGLVPDSTLNRLFSITDGDADLFLAIYGSVNDDKDRNEFKEEDQYLSGKVPKEGGNPAQLMGSAVFKEGIMIGKLSGEETRSVMILDETMDMEDMYVSYTDPMNDNYKIVVRLKKKDKTDIKVTLRKGPPKIKVNVPLSAEILSVPSMINYATNEKNQDILRKAIASEVKRNFDSLVRRSQQEFKSDPFYWSLYVRPLFKTIQEYEKWDWTNKQFPEADIKINVDIEIFGYGKQLKETDMEMIND</sequence>
<keyword evidence="3" id="KW-0309">Germination</keyword>
<proteinExistence type="inferred from homology"/>
<keyword evidence="6" id="KW-0564">Palmitate</keyword>
<dbReference type="EMBL" id="JAUSTZ010000009">
    <property type="protein sequence ID" value="MDQ0227484.1"/>
    <property type="molecule type" value="Genomic_DNA"/>
</dbReference>
<dbReference type="PANTHER" id="PTHR35789:SF1">
    <property type="entry name" value="SPORE GERMINATION PROTEIN B3"/>
    <property type="match status" value="1"/>
</dbReference>
<keyword evidence="7" id="KW-0449">Lipoprotein</keyword>
<dbReference type="Pfam" id="PF05504">
    <property type="entry name" value="Spore_GerAC"/>
    <property type="match status" value="1"/>
</dbReference>
<dbReference type="PANTHER" id="PTHR35789">
    <property type="entry name" value="SPORE GERMINATION PROTEIN B3"/>
    <property type="match status" value="1"/>
</dbReference>
<protein>
    <submittedName>
        <fullName evidence="10">Ger(X)C family germination protein</fullName>
    </submittedName>
</protein>
<keyword evidence="5" id="KW-0472">Membrane</keyword>
<dbReference type="Pfam" id="PF25198">
    <property type="entry name" value="Spore_GerAC_N"/>
    <property type="match status" value="1"/>
</dbReference>
<evidence type="ECO:0000256" key="5">
    <source>
        <dbReference type="ARBA" id="ARBA00023136"/>
    </source>
</evidence>
<evidence type="ECO:0000256" key="4">
    <source>
        <dbReference type="ARBA" id="ARBA00022729"/>
    </source>
</evidence>
<evidence type="ECO:0000256" key="6">
    <source>
        <dbReference type="ARBA" id="ARBA00023139"/>
    </source>
</evidence>